<comment type="caution">
    <text evidence="8">The sequence shown here is derived from an EMBL/GenBank/DDBJ whole genome shotgun (WGS) entry which is preliminary data.</text>
</comment>
<protein>
    <submittedName>
        <fullName evidence="8">YeiH family putative sulfate export transporter</fullName>
    </submittedName>
</protein>
<feature type="transmembrane region" description="Helical" evidence="7">
    <location>
        <begin position="139"/>
        <end position="156"/>
    </location>
</feature>
<evidence type="ECO:0000313" key="8">
    <source>
        <dbReference type="EMBL" id="TGY35168.1"/>
    </source>
</evidence>
<evidence type="ECO:0000256" key="4">
    <source>
        <dbReference type="ARBA" id="ARBA00022692"/>
    </source>
</evidence>
<keyword evidence="4 7" id="KW-0812">Transmembrane</keyword>
<dbReference type="InterPro" id="IPR018383">
    <property type="entry name" value="UPF0324_pro"/>
</dbReference>
<evidence type="ECO:0000256" key="1">
    <source>
        <dbReference type="ARBA" id="ARBA00004651"/>
    </source>
</evidence>
<dbReference type="PANTHER" id="PTHR30106">
    <property type="entry name" value="INNER MEMBRANE PROTEIN YEIH-RELATED"/>
    <property type="match status" value="1"/>
</dbReference>
<dbReference type="EMBL" id="SRYW01000004">
    <property type="protein sequence ID" value="TGY35168.1"/>
    <property type="molecule type" value="Genomic_DNA"/>
</dbReference>
<evidence type="ECO:0000256" key="7">
    <source>
        <dbReference type="SAM" id="Phobius"/>
    </source>
</evidence>
<sequence>MNASTTPLPATTTAAQRWRSRVPGLLLTAAVAAAAIGLATLPWLQAHGISALTLAIVLGIALGNTVYPPLSAPAATGVGFSKQWLLRAGIVLYGLRLTFQDIGQVGVAGVLVDALVLTSTFALAWLAGTRWFGIDRGTALLIGAGSSICGAAAVMAAEPVVRGRAEQVTVAVSTVVVFGTAAMFLYPALYQLNLAHAWVPMSETLYGVFTGSTVHEVAQVVAAGRAVSEGAADTAVIAKMVRVMMLAPFLVALSLLLARRQGVRPGAAPAKIVVPWFAFGFVAVAGLNSLQLLPAGLVALAIQVDTVLLAMAMAALGLTTHVSALRQAGMKPLLLALLLFAWLLAGGLGINLGVHALLG</sequence>
<feature type="transmembrane region" description="Helical" evidence="7">
    <location>
        <begin position="25"/>
        <end position="43"/>
    </location>
</feature>
<accession>A0A4S2D132</accession>
<gene>
    <name evidence="8" type="ORF">E5352_05435</name>
</gene>
<feature type="transmembrane region" description="Helical" evidence="7">
    <location>
        <begin position="168"/>
        <end position="189"/>
    </location>
</feature>
<dbReference type="NCBIfam" id="TIGR00698">
    <property type="entry name" value="YeiH family putative sulfate export transporter"/>
    <property type="match status" value="1"/>
</dbReference>
<evidence type="ECO:0000313" key="9">
    <source>
        <dbReference type="Proteomes" id="UP000306631"/>
    </source>
</evidence>
<proteinExistence type="inferred from homology"/>
<evidence type="ECO:0000256" key="3">
    <source>
        <dbReference type="ARBA" id="ARBA00022475"/>
    </source>
</evidence>
<evidence type="ECO:0000256" key="2">
    <source>
        <dbReference type="ARBA" id="ARBA00007977"/>
    </source>
</evidence>
<organism evidence="8 9">
    <name type="scientific">Stenotrophomonas maltophilia</name>
    <name type="common">Pseudomonas maltophilia</name>
    <name type="synonym">Xanthomonas maltophilia</name>
    <dbReference type="NCBI Taxonomy" id="40324"/>
    <lineage>
        <taxon>Bacteria</taxon>
        <taxon>Pseudomonadati</taxon>
        <taxon>Pseudomonadota</taxon>
        <taxon>Gammaproteobacteria</taxon>
        <taxon>Lysobacterales</taxon>
        <taxon>Lysobacteraceae</taxon>
        <taxon>Stenotrophomonas</taxon>
        <taxon>Stenotrophomonas maltophilia group</taxon>
    </lineage>
</organism>
<dbReference type="Pfam" id="PF03601">
    <property type="entry name" value="Cons_hypoth698"/>
    <property type="match status" value="1"/>
</dbReference>
<evidence type="ECO:0000256" key="5">
    <source>
        <dbReference type="ARBA" id="ARBA00022989"/>
    </source>
</evidence>
<feature type="transmembrane region" description="Helical" evidence="7">
    <location>
        <begin position="240"/>
        <end position="258"/>
    </location>
</feature>
<keyword evidence="5 7" id="KW-1133">Transmembrane helix</keyword>
<feature type="transmembrane region" description="Helical" evidence="7">
    <location>
        <begin position="333"/>
        <end position="358"/>
    </location>
</feature>
<name>A0A4S2D132_STEMA</name>
<reference evidence="8 9" key="1">
    <citation type="submission" date="2019-04" db="EMBL/GenBank/DDBJ databases">
        <title>Microbes associate with the intestines of laboratory mice.</title>
        <authorList>
            <person name="Navarre W."/>
            <person name="Wong E."/>
            <person name="Huang K."/>
            <person name="Tropini C."/>
            <person name="Ng K."/>
            <person name="Yu B."/>
        </authorList>
    </citation>
    <scope>NUCLEOTIDE SEQUENCE [LARGE SCALE GENOMIC DNA]</scope>
    <source>
        <strain evidence="8 9">NM62_B4-13</strain>
    </source>
</reference>
<keyword evidence="3" id="KW-1003">Cell membrane</keyword>
<feature type="transmembrane region" description="Helical" evidence="7">
    <location>
        <begin position="105"/>
        <end position="127"/>
    </location>
</feature>
<keyword evidence="6 7" id="KW-0472">Membrane</keyword>
<feature type="transmembrane region" description="Helical" evidence="7">
    <location>
        <begin position="49"/>
        <end position="67"/>
    </location>
</feature>
<dbReference type="AlphaFoldDB" id="A0A4S2D132"/>
<feature type="transmembrane region" description="Helical" evidence="7">
    <location>
        <begin position="296"/>
        <end position="321"/>
    </location>
</feature>
<evidence type="ECO:0000256" key="6">
    <source>
        <dbReference type="ARBA" id="ARBA00023136"/>
    </source>
</evidence>
<dbReference type="Proteomes" id="UP000306631">
    <property type="component" value="Unassembled WGS sequence"/>
</dbReference>
<dbReference type="InterPro" id="IPR004630">
    <property type="entry name" value="UPF0324_YeiH-like"/>
</dbReference>
<dbReference type="PANTHER" id="PTHR30106:SF2">
    <property type="entry name" value="UPF0324 INNER MEMBRANE PROTEIN YEIH"/>
    <property type="match status" value="1"/>
</dbReference>
<dbReference type="OrthoDB" id="9805703at2"/>
<comment type="similarity">
    <text evidence="2">Belongs to the UPF0324 family.</text>
</comment>
<feature type="transmembrane region" description="Helical" evidence="7">
    <location>
        <begin position="270"/>
        <end position="290"/>
    </location>
</feature>
<dbReference type="GO" id="GO:0005886">
    <property type="term" value="C:plasma membrane"/>
    <property type="evidence" value="ECO:0007669"/>
    <property type="project" value="UniProtKB-SubCell"/>
</dbReference>
<dbReference type="RefSeq" id="WP_136003799.1">
    <property type="nucleotide sequence ID" value="NZ_SRYW01000004.1"/>
</dbReference>
<comment type="subcellular location">
    <subcellularLocation>
        <location evidence="1">Cell membrane</location>
        <topology evidence="1">Multi-pass membrane protein</topology>
    </subcellularLocation>
</comment>